<evidence type="ECO:0000313" key="2">
    <source>
        <dbReference type="EMBL" id="KAJ5328786.1"/>
    </source>
</evidence>
<reference evidence="2" key="2">
    <citation type="journal article" date="2023" name="IMA Fungus">
        <title>Comparative genomic study of the Penicillium genus elucidates a diverse pangenome and 15 lateral gene transfer events.</title>
        <authorList>
            <person name="Petersen C."/>
            <person name="Sorensen T."/>
            <person name="Nielsen M.R."/>
            <person name="Sondergaard T.E."/>
            <person name="Sorensen J.L."/>
            <person name="Fitzpatrick D.A."/>
            <person name="Frisvad J.C."/>
            <person name="Nielsen K.L."/>
        </authorList>
    </citation>
    <scope>NUCLEOTIDE SEQUENCE</scope>
    <source>
        <strain evidence="2">IBT 35673</strain>
    </source>
</reference>
<feature type="transmembrane region" description="Helical" evidence="1">
    <location>
        <begin position="254"/>
        <end position="276"/>
    </location>
</feature>
<evidence type="ECO:0000313" key="3">
    <source>
        <dbReference type="Proteomes" id="UP001147695"/>
    </source>
</evidence>
<dbReference type="AlphaFoldDB" id="A0A9W9Q854"/>
<dbReference type="Pfam" id="PF17784">
    <property type="entry name" value="Sulfotransfer_4"/>
    <property type="match status" value="1"/>
</dbReference>
<evidence type="ECO:0000256" key="1">
    <source>
        <dbReference type="SAM" id="Phobius"/>
    </source>
</evidence>
<evidence type="ECO:0008006" key="4">
    <source>
        <dbReference type="Google" id="ProtNLM"/>
    </source>
</evidence>
<dbReference type="EMBL" id="JAPZBQ010000005">
    <property type="protein sequence ID" value="KAJ5328786.1"/>
    <property type="molecule type" value="Genomic_DNA"/>
</dbReference>
<sequence>MFSSSEEVIIPPETDIDRSKCTRVVPMRVLCLGLSRTGTNSLRTTLRILGYDKTYHGYEAYFENPRDSWMWLQALKAKLDGVGKPYGRKEFDQLLGHCQAVTDVPAACFAEELIHAYPEAKVILTYRDIDAWYNSVMKAIIARVKNPWSHSMTFFLIFFRGPVRWSRLMALKIWDGYFRGFEANGKQVYKEHYALVESLVPEDNLLRYKVQEGWEPLCRFLGQPVPEVPFPQGNEVTELVAVTNAYVRIEAIKAWWNFFYVVAFLGVVWAMALAGVRAVV</sequence>
<gene>
    <name evidence="2" type="ORF">N7452_009176</name>
</gene>
<dbReference type="InterPro" id="IPR027417">
    <property type="entry name" value="P-loop_NTPase"/>
</dbReference>
<organism evidence="2 3">
    <name type="scientific">Penicillium brevicompactum</name>
    <dbReference type="NCBI Taxonomy" id="5074"/>
    <lineage>
        <taxon>Eukaryota</taxon>
        <taxon>Fungi</taxon>
        <taxon>Dikarya</taxon>
        <taxon>Ascomycota</taxon>
        <taxon>Pezizomycotina</taxon>
        <taxon>Eurotiomycetes</taxon>
        <taxon>Eurotiomycetidae</taxon>
        <taxon>Eurotiales</taxon>
        <taxon>Aspergillaceae</taxon>
        <taxon>Penicillium</taxon>
    </lineage>
</organism>
<dbReference type="Proteomes" id="UP001147695">
    <property type="component" value="Unassembled WGS sequence"/>
</dbReference>
<keyword evidence="1" id="KW-1133">Transmembrane helix</keyword>
<name>A0A9W9Q854_PENBR</name>
<dbReference type="SUPFAM" id="SSF52540">
    <property type="entry name" value="P-loop containing nucleoside triphosphate hydrolases"/>
    <property type="match status" value="1"/>
</dbReference>
<proteinExistence type="predicted"/>
<dbReference type="InterPro" id="IPR040632">
    <property type="entry name" value="Sulfotransfer_4"/>
</dbReference>
<keyword evidence="1" id="KW-0812">Transmembrane</keyword>
<dbReference type="PANTHER" id="PTHR36978">
    <property type="entry name" value="P-LOOP CONTAINING NUCLEOTIDE TRIPHOSPHATE HYDROLASE"/>
    <property type="match status" value="1"/>
</dbReference>
<comment type="caution">
    <text evidence="2">The sequence shown here is derived from an EMBL/GenBank/DDBJ whole genome shotgun (WGS) entry which is preliminary data.</text>
</comment>
<protein>
    <recommendedName>
        <fullName evidence="4">NAD dependent epimerase/dehydratase</fullName>
    </recommendedName>
</protein>
<accession>A0A9W9Q854</accession>
<reference evidence="2" key="1">
    <citation type="submission" date="2022-12" db="EMBL/GenBank/DDBJ databases">
        <authorList>
            <person name="Petersen C."/>
        </authorList>
    </citation>
    <scope>NUCLEOTIDE SEQUENCE</scope>
    <source>
        <strain evidence="2">IBT 35673</strain>
    </source>
</reference>
<dbReference type="Gene3D" id="3.40.50.300">
    <property type="entry name" value="P-loop containing nucleotide triphosphate hydrolases"/>
    <property type="match status" value="1"/>
</dbReference>
<dbReference type="PANTHER" id="PTHR36978:SF4">
    <property type="entry name" value="P-LOOP CONTAINING NUCLEOSIDE TRIPHOSPHATE HYDROLASE PROTEIN"/>
    <property type="match status" value="1"/>
</dbReference>
<keyword evidence="1" id="KW-0472">Membrane</keyword>